<feature type="compositionally biased region" description="Basic and acidic residues" evidence="1">
    <location>
        <begin position="9"/>
        <end position="20"/>
    </location>
</feature>
<proteinExistence type="predicted"/>
<gene>
    <name evidence="2" type="ORF">F2Q69_00022067</name>
</gene>
<dbReference type="AlphaFoldDB" id="A0A8S9Q568"/>
<feature type="region of interest" description="Disordered" evidence="1">
    <location>
        <begin position="1"/>
        <end position="101"/>
    </location>
</feature>
<feature type="compositionally biased region" description="Basic residues" evidence="1">
    <location>
        <begin position="48"/>
        <end position="57"/>
    </location>
</feature>
<comment type="caution">
    <text evidence="2">The sequence shown here is derived from an EMBL/GenBank/DDBJ whole genome shotgun (WGS) entry which is preliminary data.</text>
</comment>
<dbReference type="Proteomes" id="UP000712600">
    <property type="component" value="Unassembled WGS sequence"/>
</dbReference>
<name>A0A8S9Q568_BRACR</name>
<evidence type="ECO:0000313" key="2">
    <source>
        <dbReference type="EMBL" id="KAF3537357.1"/>
    </source>
</evidence>
<sequence length="123" mass="13873">MQTEECREEDQSGRGLDRRPAPRLPRPWARTTRAEVTSPMGEDDPRRGHLAHGRGRPAPRSPRPWARTTRAELTLPMGEDDPRRGHLAHGRGPTSRPETVYPRLSSRNTILGLLDAIPMSRLT</sequence>
<evidence type="ECO:0000313" key="3">
    <source>
        <dbReference type="Proteomes" id="UP000712600"/>
    </source>
</evidence>
<evidence type="ECO:0000256" key="1">
    <source>
        <dbReference type="SAM" id="MobiDB-lite"/>
    </source>
</evidence>
<organism evidence="2 3">
    <name type="scientific">Brassica cretica</name>
    <name type="common">Mustard</name>
    <dbReference type="NCBI Taxonomy" id="69181"/>
    <lineage>
        <taxon>Eukaryota</taxon>
        <taxon>Viridiplantae</taxon>
        <taxon>Streptophyta</taxon>
        <taxon>Embryophyta</taxon>
        <taxon>Tracheophyta</taxon>
        <taxon>Spermatophyta</taxon>
        <taxon>Magnoliopsida</taxon>
        <taxon>eudicotyledons</taxon>
        <taxon>Gunneridae</taxon>
        <taxon>Pentapetalae</taxon>
        <taxon>rosids</taxon>
        <taxon>malvids</taxon>
        <taxon>Brassicales</taxon>
        <taxon>Brassicaceae</taxon>
        <taxon>Brassiceae</taxon>
        <taxon>Brassica</taxon>
    </lineage>
</organism>
<accession>A0A8S9Q568</accession>
<dbReference type="EMBL" id="QGKX02001290">
    <property type="protein sequence ID" value="KAF3537357.1"/>
    <property type="molecule type" value="Genomic_DNA"/>
</dbReference>
<protein>
    <submittedName>
        <fullName evidence="2">Uncharacterized protein</fullName>
    </submittedName>
</protein>
<reference evidence="2" key="1">
    <citation type="submission" date="2019-12" db="EMBL/GenBank/DDBJ databases">
        <title>Genome sequencing and annotation of Brassica cretica.</title>
        <authorList>
            <person name="Studholme D.J."/>
            <person name="Sarris P."/>
        </authorList>
    </citation>
    <scope>NUCLEOTIDE SEQUENCE</scope>
    <source>
        <strain evidence="2">PFS-109/04</strain>
        <tissue evidence="2">Leaf</tissue>
    </source>
</reference>